<dbReference type="PANTHER" id="PTHR48043">
    <property type="entry name" value="EG:EG0003.4 PROTEIN-RELATED"/>
    <property type="match status" value="1"/>
</dbReference>
<dbReference type="PANTHER" id="PTHR48043:SF161">
    <property type="entry name" value="UDP GLUCURONOSYLTRANSFERASE FAMILY 1 MEMBER A1"/>
    <property type="match status" value="1"/>
</dbReference>
<proteinExistence type="inferred from homology"/>
<dbReference type="Proteomes" id="UP001145742">
    <property type="component" value="Unassembled WGS sequence"/>
</dbReference>
<sequence length="185" mass="21336">MREVLDSLQQKGHDVVVVAPEVSLYIKPSKNLVMKMYPVPFTQEEKDEDFQGFSKDLFAGGSFLTRVFRLYQRSKKASALFLATCTHLLHNKDLLRELEESRFDALLTDPILPCGQILAKHLSLPSVYFLQQMPCALEYDATQCPNPPSYVPRVFTDHTDHMTFLQRVRNMLYDLPNLFLCDTVF</sequence>
<evidence type="ECO:0000256" key="3">
    <source>
        <dbReference type="ARBA" id="ARBA00022676"/>
    </source>
</evidence>
<keyword evidence="6" id="KW-1133">Transmembrane helix</keyword>
<reference evidence="7" key="1">
    <citation type="submission" date="2019-10" db="EMBL/GenBank/DDBJ databases">
        <authorList>
            <person name="Soares A.E.R."/>
            <person name="Aleixo A."/>
            <person name="Schneider P."/>
            <person name="Miyaki C.Y."/>
            <person name="Schneider M.P."/>
            <person name="Mello C."/>
            <person name="Vasconcelos A.T.R."/>
        </authorList>
    </citation>
    <scope>NUCLEOTIDE SEQUENCE</scope>
    <source>
        <tissue evidence="7">Muscle</tissue>
    </source>
</reference>
<organism evidence="7 8">
    <name type="scientific">Willisornis vidua</name>
    <name type="common">Xingu scale-backed antbird</name>
    <dbReference type="NCBI Taxonomy" id="1566151"/>
    <lineage>
        <taxon>Eukaryota</taxon>
        <taxon>Metazoa</taxon>
        <taxon>Chordata</taxon>
        <taxon>Craniata</taxon>
        <taxon>Vertebrata</taxon>
        <taxon>Euteleostomi</taxon>
        <taxon>Archelosauria</taxon>
        <taxon>Archosauria</taxon>
        <taxon>Dinosauria</taxon>
        <taxon>Saurischia</taxon>
        <taxon>Theropoda</taxon>
        <taxon>Coelurosauria</taxon>
        <taxon>Aves</taxon>
        <taxon>Neognathae</taxon>
        <taxon>Neoaves</taxon>
        <taxon>Telluraves</taxon>
        <taxon>Australaves</taxon>
        <taxon>Passeriformes</taxon>
        <taxon>Thamnophilidae</taxon>
        <taxon>Willisornis</taxon>
    </lineage>
</organism>
<protein>
    <submittedName>
        <fullName evidence="7">UDP-glucuronosyltransferase 1-1-like protein</fullName>
    </submittedName>
</protein>
<keyword evidence="6" id="KW-0472">Membrane</keyword>
<keyword evidence="3" id="KW-0328">Glycosyltransferase</keyword>
<keyword evidence="4" id="KW-0808">Transferase</keyword>
<evidence type="ECO:0000256" key="4">
    <source>
        <dbReference type="ARBA" id="ARBA00022679"/>
    </source>
</evidence>
<evidence type="ECO:0000256" key="2">
    <source>
        <dbReference type="ARBA" id="ARBA00009995"/>
    </source>
</evidence>
<dbReference type="Pfam" id="PF00201">
    <property type="entry name" value="UDPGT"/>
    <property type="match status" value="1"/>
</dbReference>
<dbReference type="InterPro" id="IPR050271">
    <property type="entry name" value="UDP-glycosyltransferase"/>
</dbReference>
<evidence type="ECO:0000256" key="5">
    <source>
        <dbReference type="ARBA" id="ARBA00022692"/>
    </source>
</evidence>
<dbReference type="Gene3D" id="3.40.50.2000">
    <property type="entry name" value="Glycogen Phosphorylase B"/>
    <property type="match status" value="1"/>
</dbReference>
<name>A0ABQ9DMT5_9PASS</name>
<dbReference type="EMBL" id="WHWB01032563">
    <property type="protein sequence ID" value="KAJ7425160.1"/>
    <property type="molecule type" value="Genomic_DNA"/>
</dbReference>
<comment type="caution">
    <text evidence="7">The sequence shown here is derived from an EMBL/GenBank/DDBJ whole genome shotgun (WGS) entry which is preliminary data.</text>
</comment>
<gene>
    <name evidence="7" type="ORF">WISP_24729</name>
</gene>
<evidence type="ECO:0000256" key="6">
    <source>
        <dbReference type="ARBA" id="ARBA00022989"/>
    </source>
</evidence>
<comment type="subcellular location">
    <subcellularLocation>
        <location evidence="1">Membrane</location>
        <topology evidence="1">Single-pass membrane protein</topology>
    </subcellularLocation>
</comment>
<keyword evidence="8" id="KW-1185">Reference proteome</keyword>
<comment type="similarity">
    <text evidence="2">Belongs to the UDP-glycosyltransferase family.</text>
</comment>
<dbReference type="SUPFAM" id="SSF53756">
    <property type="entry name" value="UDP-Glycosyltransferase/glycogen phosphorylase"/>
    <property type="match status" value="1"/>
</dbReference>
<dbReference type="InterPro" id="IPR002213">
    <property type="entry name" value="UDP_glucos_trans"/>
</dbReference>
<evidence type="ECO:0000313" key="7">
    <source>
        <dbReference type="EMBL" id="KAJ7425160.1"/>
    </source>
</evidence>
<keyword evidence="5" id="KW-0812">Transmembrane</keyword>
<evidence type="ECO:0000256" key="1">
    <source>
        <dbReference type="ARBA" id="ARBA00004167"/>
    </source>
</evidence>
<accession>A0ABQ9DMT5</accession>
<evidence type="ECO:0000313" key="8">
    <source>
        <dbReference type="Proteomes" id="UP001145742"/>
    </source>
</evidence>